<dbReference type="GO" id="GO:0016779">
    <property type="term" value="F:nucleotidyltransferase activity"/>
    <property type="evidence" value="ECO:0007669"/>
    <property type="project" value="UniProtKB-KW"/>
</dbReference>
<dbReference type="AlphaFoldDB" id="A0A9D4D958"/>
<keyword evidence="9" id="KW-1185">Reference proteome</keyword>
<evidence type="ECO:0000259" key="7">
    <source>
        <dbReference type="Pfam" id="PF20266"/>
    </source>
</evidence>
<dbReference type="InterPro" id="IPR024810">
    <property type="entry name" value="MAB21L/cGLR"/>
</dbReference>
<dbReference type="Pfam" id="PF20266">
    <property type="entry name" value="Mab-21_C"/>
    <property type="match status" value="1"/>
</dbReference>
<dbReference type="Gene3D" id="1.10.1410.40">
    <property type="match status" value="1"/>
</dbReference>
<protein>
    <recommendedName>
        <fullName evidence="7">Mab-21-like HhH/H2TH-like domain-containing protein</fullName>
    </recommendedName>
</protein>
<proteinExistence type="inferred from homology"/>
<organism evidence="8 9">
    <name type="scientific">Dreissena polymorpha</name>
    <name type="common">Zebra mussel</name>
    <name type="synonym">Mytilus polymorpha</name>
    <dbReference type="NCBI Taxonomy" id="45954"/>
    <lineage>
        <taxon>Eukaryota</taxon>
        <taxon>Metazoa</taxon>
        <taxon>Spiralia</taxon>
        <taxon>Lophotrochozoa</taxon>
        <taxon>Mollusca</taxon>
        <taxon>Bivalvia</taxon>
        <taxon>Autobranchia</taxon>
        <taxon>Heteroconchia</taxon>
        <taxon>Euheterodonta</taxon>
        <taxon>Imparidentia</taxon>
        <taxon>Neoheterodontei</taxon>
        <taxon>Myida</taxon>
        <taxon>Dreissenoidea</taxon>
        <taxon>Dreissenidae</taxon>
        <taxon>Dreissena</taxon>
    </lineage>
</organism>
<dbReference type="Proteomes" id="UP000828390">
    <property type="component" value="Unassembled WGS sequence"/>
</dbReference>
<evidence type="ECO:0000256" key="1">
    <source>
        <dbReference type="ARBA" id="ARBA00001946"/>
    </source>
</evidence>
<accession>A0A9D4D958</accession>
<keyword evidence="6" id="KW-0460">Magnesium</keyword>
<evidence type="ECO:0000313" key="9">
    <source>
        <dbReference type="Proteomes" id="UP000828390"/>
    </source>
</evidence>
<dbReference type="PANTHER" id="PTHR10656">
    <property type="entry name" value="CELL FATE DETERMINING PROTEIN MAB21-RELATED"/>
    <property type="match status" value="1"/>
</dbReference>
<name>A0A9D4D958_DREPO</name>
<evidence type="ECO:0000313" key="8">
    <source>
        <dbReference type="EMBL" id="KAH3740091.1"/>
    </source>
</evidence>
<evidence type="ECO:0000256" key="2">
    <source>
        <dbReference type="ARBA" id="ARBA00008307"/>
    </source>
</evidence>
<evidence type="ECO:0000256" key="6">
    <source>
        <dbReference type="ARBA" id="ARBA00022842"/>
    </source>
</evidence>
<comment type="caution">
    <text evidence="8">The sequence shown here is derived from an EMBL/GenBank/DDBJ whole genome shotgun (WGS) entry which is preliminary data.</text>
</comment>
<dbReference type="SMART" id="SM01265">
    <property type="entry name" value="Mab-21"/>
    <property type="match status" value="1"/>
</dbReference>
<reference evidence="8" key="1">
    <citation type="journal article" date="2019" name="bioRxiv">
        <title>The Genome of the Zebra Mussel, Dreissena polymorpha: A Resource for Invasive Species Research.</title>
        <authorList>
            <person name="McCartney M.A."/>
            <person name="Auch B."/>
            <person name="Kono T."/>
            <person name="Mallez S."/>
            <person name="Zhang Y."/>
            <person name="Obille A."/>
            <person name="Becker A."/>
            <person name="Abrahante J.E."/>
            <person name="Garbe J."/>
            <person name="Badalamenti J.P."/>
            <person name="Herman A."/>
            <person name="Mangelson H."/>
            <person name="Liachko I."/>
            <person name="Sullivan S."/>
            <person name="Sone E.D."/>
            <person name="Koren S."/>
            <person name="Silverstein K.A.T."/>
            <person name="Beckman K.B."/>
            <person name="Gohl D.M."/>
        </authorList>
    </citation>
    <scope>NUCLEOTIDE SEQUENCE</scope>
    <source>
        <strain evidence="8">Duluth1</strain>
        <tissue evidence="8">Whole animal</tissue>
    </source>
</reference>
<dbReference type="PANTHER" id="PTHR10656:SF42">
    <property type="entry name" value="CYCLIC GMP-AMP SYNTHASE-LIKE PROTEIN-RELATED"/>
    <property type="match status" value="1"/>
</dbReference>
<keyword evidence="3" id="KW-0808">Transferase</keyword>
<dbReference type="InterPro" id="IPR046906">
    <property type="entry name" value="Mab-21_HhH/H2TH-like"/>
</dbReference>
<evidence type="ECO:0000256" key="4">
    <source>
        <dbReference type="ARBA" id="ARBA00022695"/>
    </source>
</evidence>
<dbReference type="GO" id="GO:0046872">
    <property type="term" value="F:metal ion binding"/>
    <property type="evidence" value="ECO:0007669"/>
    <property type="project" value="UniProtKB-KW"/>
</dbReference>
<keyword evidence="4" id="KW-0548">Nucleotidyltransferase</keyword>
<comment type="similarity">
    <text evidence="2">Belongs to the mab-21 family.</text>
</comment>
<evidence type="ECO:0000256" key="5">
    <source>
        <dbReference type="ARBA" id="ARBA00022723"/>
    </source>
</evidence>
<gene>
    <name evidence="8" type="ORF">DPMN_046786</name>
</gene>
<comment type="cofactor">
    <cofactor evidence="1">
        <name>Mg(2+)</name>
        <dbReference type="ChEBI" id="CHEBI:18420"/>
    </cofactor>
</comment>
<evidence type="ECO:0000256" key="3">
    <source>
        <dbReference type="ARBA" id="ARBA00022679"/>
    </source>
</evidence>
<keyword evidence="5" id="KW-0479">Metal-binding</keyword>
<reference evidence="8" key="2">
    <citation type="submission" date="2020-11" db="EMBL/GenBank/DDBJ databases">
        <authorList>
            <person name="McCartney M.A."/>
            <person name="Auch B."/>
            <person name="Kono T."/>
            <person name="Mallez S."/>
            <person name="Becker A."/>
            <person name="Gohl D.M."/>
            <person name="Silverstein K.A.T."/>
            <person name="Koren S."/>
            <person name="Bechman K.B."/>
            <person name="Herman A."/>
            <person name="Abrahante J.E."/>
            <person name="Garbe J."/>
        </authorList>
    </citation>
    <scope>NUCLEOTIDE SEQUENCE</scope>
    <source>
        <strain evidence="8">Duluth1</strain>
        <tissue evidence="8">Whole animal</tissue>
    </source>
</reference>
<feature type="domain" description="Mab-21-like HhH/H2TH-like" evidence="7">
    <location>
        <begin position="273"/>
        <end position="366"/>
    </location>
</feature>
<dbReference type="EMBL" id="JAIWYP010000011">
    <property type="protein sequence ID" value="KAH3740091.1"/>
    <property type="molecule type" value="Genomic_DNA"/>
</dbReference>
<sequence length="471" mass="54979">MAEGGVRHYTEWTPRLINRSRYEYEDESKETNTIMNLLGYGPVIRQKRIEAWKEFDRLQNAHNNKNNTGWWITAGSKSEGLTCFLESDRDSLHVLPFTVCVEDGFDTRTLPFYINVFKMDMQSCNAGYCRLLVERICPSLPWVIIHSATNDEHGSILMNSTYFVEYYREHYRWSDSTVKHARAGPSVPYSDGPVRHDLVGAFHCNCLIILQKWASRARHWPPPEIVEKVIAMGAFVTPIGFKWSEYNDIEWRICFNTAETELVNNLNDTQVKIYVIMKMIVNDVLKPQAKEVTSYILKNIVLWLAENNPQTLFHSGSLLHWLHEGLDVLRTAISVRQLPYYMIPERNLMAEREFDVDQQRELVRSITDMINEGPRMLLRLNKIRQAIICHPEPLLWYSKMRTELEMLLLEKNNIEIRCSDEDLMIDQSSEFKKLFKTYIRMAQIGLLVWMRMLLEGSSVDDPSVVVNSILS</sequence>